<keyword evidence="8" id="KW-1185">Reference proteome</keyword>
<organism evidence="7 8">
    <name type="scientific">Paraphoma chrysanthemicola</name>
    <dbReference type="NCBI Taxonomy" id="798071"/>
    <lineage>
        <taxon>Eukaryota</taxon>
        <taxon>Fungi</taxon>
        <taxon>Dikarya</taxon>
        <taxon>Ascomycota</taxon>
        <taxon>Pezizomycotina</taxon>
        <taxon>Dothideomycetes</taxon>
        <taxon>Pleosporomycetidae</taxon>
        <taxon>Pleosporales</taxon>
        <taxon>Pleosporineae</taxon>
        <taxon>Phaeosphaeriaceae</taxon>
        <taxon>Paraphoma</taxon>
    </lineage>
</organism>
<evidence type="ECO:0000256" key="3">
    <source>
        <dbReference type="ARBA" id="ARBA00022723"/>
    </source>
</evidence>
<comment type="similarity">
    <text evidence="2">Belongs to the zinc-containing alcohol dehydrogenase family.</text>
</comment>
<keyword evidence="5" id="KW-0560">Oxidoreductase</keyword>
<evidence type="ECO:0000256" key="2">
    <source>
        <dbReference type="ARBA" id="ARBA00008072"/>
    </source>
</evidence>
<evidence type="ECO:0000313" key="7">
    <source>
        <dbReference type="EMBL" id="KAH7089420.1"/>
    </source>
</evidence>
<dbReference type="Pfam" id="PF00107">
    <property type="entry name" value="ADH_zinc_N"/>
    <property type="match status" value="1"/>
</dbReference>
<evidence type="ECO:0000256" key="5">
    <source>
        <dbReference type="ARBA" id="ARBA00023002"/>
    </source>
</evidence>
<dbReference type="GO" id="GO:0046872">
    <property type="term" value="F:metal ion binding"/>
    <property type="evidence" value="ECO:0007669"/>
    <property type="project" value="UniProtKB-KW"/>
</dbReference>
<comment type="cofactor">
    <cofactor evidence="1">
        <name>Zn(2+)</name>
        <dbReference type="ChEBI" id="CHEBI:29105"/>
    </cofactor>
</comment>
<dbReference type="Gene3D" id="3.40.50.720">
    <property type="entry name" value="NAD(P)-binding Rossmann-like Domain"/>
    <property type="match status" value="1"/>
</dbReference>
<evidence type="ECO:0000313" key="8">
    <source>
        <dbReference type="Proteomes" id="UP000813461"/>
    </source>
</evidence>
<evidence type="ECO:0000256" key="1">
    <source>
        <dbReference type="ARBA" id="ARBA00001947"/>
    </source>
</evidence>
<dbReference type="PANTHER" id="PTHR43350:SF17">
    <property type="entry name" value="NAD-DEPENDENT ALCOHOL DEHYDROGENASE"/>
    <property type="match status" value="1"/>
</dbReference>
<dbReference type="PANTHER" id="PTHR43350">
    <property type="entry name" value="NAD-DEPENDENT ALCOHOL DEHYDROGENASE"/>
    <property type="match status" value="1"/>
</dbReference>
<dbReference type="Proteomes" id="UP000813461">
    <property type="component" value="Unassembled WGS sequence"/>
</dbReference>
<gene>
    <name evidence="7" type="ORF">FB567DRAFT_300976</name>
</gene>
<dbReference type="Gene3D" id="3.90.180.10">
    <property type="entry name" value="Medium-chain alcohol dehydrogenases, catalytic domain"/>
    <property type="match status" value="1"/>
</dbReference>
<comment type="caution">
    <text evidence="7">The sequence shown here is derived from an EMBL/GenBank/DDBJ whole genome shotgun (WGS) entry which is preliminary data.</text>
</comment>
<dbReference type="InterPro" id="IPR013149">
    <property type="entry name" value="ADH-like_C"/>
</dbReference>
<keyword evidence="4" id="KW-0862">Zinc</keyword>
<dbReference type="InterPro" id="IPR011032">
    <property type="entry name" value="GroES-like_sf"/>
</dbReference>
<protein>
    <recommendedName>
        <fullName evidence="6">Alcohol dehydrogenase-like C-terminal domain-containing protein</fullName>
    </recommendedName>
</protein>
<name>A0A8K0W0B3_9PLEO</name>
<dbReference type="SUPFAM" id="SSF50129">
    <property type="entry name" value="GroES-like"/>
    <property type="match status" value="1"/>
</dbReference>
<accession>A0A8K0W0B3</accession>
<dbReference type="InterPro" id="IPR036291">
    <property type="entry name" value="NAD(P)-bd_dom_sf"/>
</dbReference>
<reference evidence="7" key="1">
    <citation type="journal article" date="2021" name="Nat. Commun.">
        <title>Genetic determinants of endophytism in the Arabidopsis root mycobiome.</title>
        <authorList>
            <person name="Mesny F."/>
            <person name="Miyauchi S."/>
            <person name="Thiergart T."/>
            <person name="Pickel B."/>
            <person name="Atanasova L."/>
            <person name="Karlsson M."/>
            <person name="Huettel B."/>
            <person name="Barry K.W."/>
            <person name="Haridas S."/>
            <person name="Chen C."/>
            <person name="Bauer D."/>
            <person name="Andreopoulos W."/>
            <person name="Pangilinan J."/>
            <person name="LaButti K."/>
            <person name="Riley R."/>
            <person name="Lipzen A."/>
            <person name="Clum A."/>
            <person name="Drula E."/>
            <person name="Henrissat B."/>
            <person name="Kohler A."/>
            <person name="Grigoriev I.V."/>
            <person name="Martin F.M."/>
            <person name="Hacquard S."/>
        </authorList>
    </citation>
    <scope>NUCLEOTIDE SEQUENCE</scope>
    <source>
        <strain evidence="7">MPI-SDFR-AT-0120</strain>
    </source>
</reference>
<dbReference type="EMBL" id="JAGMVJ010000006">
    <property type="protein sequence ID" value="KAH7089420.1"/>
    <property type="molecule type" value="Genomic_DNA"/>
</dbReference>
<dbReference type="CDD" id="cd05188">
    <property type="entry name" value="MDR"/>
    <property type="match status" value="1"/>
</dbReference>
<feature type="domain" description="Alcohol dehydrogenase-like C-terminal" evidence="6">
    <location>
        <begin position="198"/>
        <end position="327"/>
    </location>
</feature>
<dbReference type="SUPFAM" id="SSF51735">
    <property type="entry name" value="NAD(P)-binding Rossmann-fold domains"/>
    <property type="match status" value="1"/>
</dbReference>
<proteinExistence type="inferred from homology"/>
<evidence type="ECO:0000259" key="6">
    <source>
        <dbReference type="Pfam" id="PF00107"/>
    </source>
</evidence>
<dbReference type="OrthoDB" id="5407715at2759"/>
<dbReference type="AlphaFoldDB" id="A0A8K0W0B3"/>
<dbReference type="GO" id="GO:0016491">
    <property type="term" value="F:oxidoreductase activity"/>
    <property type="evidence" value="ECO:0007669"/>
    <property type="project" value="UniProtKB-KW"/>
</dbReference>
<sequence length="380" mass="40518">MAGQTPTTNRALWLHSFSSPPSIINLTIPEATAGSVVIKVLSTVIVPYTEDIHKGRLPIFNLSLPLVPHPSHIGRVHAVGSDSVSLRPADLVYFSAFITARDNEDLFVIQGHHGGEDPRAKKLMNGEWRNGSLQQFQKIPLENAFVLNSERLCDCLGYTPADLHEISFYAIGIGAISEAAHVRAGETVLIGPATGTFGGISTEIALALGANVIAIGRSKSKLERLCELLGNHERLRTVVMTGNTEADTAAIRAATTGGRGVDVYNDWASGGLEGSPFFAAAIRAVKRRGRVVLSGGPTGTIDVPYAFVMHQDISITGKLGVTRDGIKLTISMVESGILLLGTRGGASHSLYSLDDHEAAIHAAKESGGFKVYHDIMPNTW</sequence>
<evidence type="ECO:0000256" key="4">
    <source>
        <dbReference type="ARBA" id="ARBA00022833"/>
    </source>
</evidence>
<keyword evidence="3" id="KW-0479">Metal-binding</keyword>